<dbReference type="Pfam" id="PF04390">
    <property type="entry name" value="LptE"/>
    <property type="match status" value="1"/>
</dbReference>
<evidence type="ECO:0000313" key="2">
    <source>
        <dbReference type="Proteomes" id="UP001596353"/>
    </source>
</evidence>
<keyword evidence="2" id="KW-1185">Reference proteome</keyword>
<reference evidence="2" key="1">
    <citation type="journal article" date="2019" name="Int. J. Syst. Evol. Microbiol.">
        <title>The Global Catalogue of Microorganisms (GCM) 10K type strain sequencing project: providing services to taxonomists for standard genome sequencing and annotation.</title>
        <authorList>
            <consortium name="The Broad Institute Genomics Platform"/>
            <consortium name="The Broad Institute Genome Sequencing Center for Infectious Disease"/>
            <person name="Wu L."/>
            <person name="Ma J."/>
        </authorList>
    </citation>
    <scope>NUCLEOTIDE SEQUENCE [LARGE SCALE GENOMIC DNA]</scope>
    <source>
        <strain evidence="2">CCUG 66188</strain>
    </source>
</reference>
<dbReference type="Gene3D" id="3.30.160.150">
    <property type="entry name" value="Lipoprotein like domain"/>
    <property type="match status" value="1"/>
</dbReference>
<evidence type="ECO:0000313" key="1">
    <source>
        <dbReference type="EMBL" id="MFC6761197.1"/>
    </source>
</evidence>
<dbReference type="EMBL" id="JBHSWG010000001">
    <property type="protein sequence ID" value="MFC6761197.1"/>
    <property type="molecule type" value="Genomic_DNA"/>
</dbReference>
<keyword evidence="1" id="KW-0449">Lipoprotein</keyword>
<sequence length="160" mass="16917">MSLLDRRTVLLAPLALAACGFEPVYGPGGSGSALRNRVLVDEPDDRNGYLLTREIEERLGRTSAASFGLAVKIATTEEGLAIDSAGNITRFNLLGAVDFALRDLTTGQIVTSGTVENFTGYSATGTTVATLASAQDAQERLMRILAEQIIARLYAAQIPA</sequence>
<gene>
    <name evidence="1" type="primary">lptE</name>
    <name evidence="1" type="ORF">ACFQFQ_19765</name>
</gene>
<accession>A0ABW2B6Z4</accession>
<name>A0ABW2B6Z4_9RHOB</name>
<proteinExistence type="predicted"/>
<protein>
    <submittedName>
        <fullName evidence="1">LPS assembly lipoprotein LptE</fullName>
    </submittedName>
</protein>
<dbReference type="Proteomes" id="UP001596353">
    <property type="component" value="Unassembled WGS sequence"/>
</dbReference>
<dbReference type="PROSITE" id="PS51257">
    <property type="entry name" value="PROKAR_LIPOPROTEIN"/>
    <property type="match status" value="1"/>
</dbReference>
<dbReference type="InterPro" id="IPR007485">
    <property type="entry name" value="LPS_assembly_LptE"/>
</dbReference>
<comment type="caution">
    <text evidence="1">The sequence shown here is derived from an EMBL/GenBank/DDBJ whole genome shotgun (WGS) entry which is preliminary data.</text>
</comment>
<organism evidence="1 2">
    <name type="scientific">Sulfitobacter porphyrae</name>
    <dbReference type="NCBI Taxonomy" id="1246864"/>
    <lineage>
        <taxon>Bacteria</taxon>
        <taxon>Pseudomonadati</taxon>
        <taxon>Pseudomonadota</taxon>
        <taxon>Alphaproteobacteria</taxon>
        <taxon>Rhodobacterales</taxon>
        <taxon>Roseobacteraceae</taxon>
        <taxon>Sulfitobacter</taxon>
    </lineage>
</organism>